<dbReference type="PROSITE" id="PS00154">
    <property type="entry name" value="ATPASE_E1_E2"/>
    <property type="match status" value="1"/>
</dbReference>
<dbReference type="InterPro" id="IPR001757">
    <property type="entry name" value="P_typ_ATPase"/>
</dbReference>
<dbReference type="Gene3D" id="3.40.50.1000">
    <property type="entry name" value="HAD superfamily/HAD-like"/>
    <property type="match status" value="1"/>
</dbReference>
<dbReference type="OrthoDB" id="438550at2"/>
<dbReference type="InterPro" id="IPR059000">
    <property type="entry name" value="ATPase_P-type_domA"/>
</dbReference>
<feature type="compositionally biased region" description="Polar residues" evidence="15">
    <location>
        <begin position="472"/>
        <end position="482"/>
    </location>
</feature>
<evidence type="ECO:0000256" key="15">
    <source>
        <dbReference type="SAM" id="MobiDB-lite"/>
    </source>
</evidence>
<protein>
    <submittedName>
        <fullName evidence="17">Heavy metal translocating P-type ATPase</fullName>
    </submittedName>
</protein>
<dbReference type="EMBL" id="JTJC03000001">
    <property type="protein sequence ID" value="NHC34443.1"/>
    <property type="molecule type" value="Genomic_DNA"/>
</dbReference>
<comment type="caution">
    <text evidence="17">The sequence shown here is derived from an EMBL/GenBank/DDBJ whole genome shotgun (WGS) entry which is preliminary data.</text>
</comment>
<keyword evidence="18" id="KW-1185">Reference proteome</keyword>
<keyword evidence="12" id="KW-0406">Ion transport</keyword>
<gene>
    <name evidence="17" type="ORF">QH73_0007185</name>
</gene>
<dbReference type="InterPro" id="IPR036412">
    <property type="entry name" value="HAD-like_sf"/>
</dbReference>
<dbReference type="InterPro" id="IPR008250">
    <property type="entry name" value="ATPase_P-typ_transduc_dom_A_sf"/>
</dbReference>
<dbReference type="CDD" id="cd07551">
    <property type="entry name" value="P-type_ATPase_HM_ZosA_PfeT-like"/>
    <property type="match status" value="1"/>
</dbReference>
<evidence type="ECO:0000259" key="16">
    <source>
        <dbReference type="Pfam" id="PF00122"/>
    </source>
</evidence>
<evidence type="ECO:0000256" key="11">
    <source>
        <dbReference type="ARBA" id="ARBA00022989"/>
    </source>
</evidence>
<feature type="transmembrane region" description="Helical" evidence="14">
    <location>
        <begin position="288"/>
        <end position="312"/>
    </location>
</feature>
<keyword evidence="10" id="KW-1278">Translocase</keyword>
<comment type="subcellular location">
    <subcellularLocation>
        <location evidence="1">Cell membrane</location>
        <topology evidence="1">Multi-pass membrane protein</topology>
    </subcellularLocation>
</comment>
<sequence length="709" mass="77099">MTYFAITRLQTLSKTLFRVFSREHLDAIAAFVCAVLVLLGWIALQIGWLGLGLLLLPAAYVIGGYESAKEGLTTLWQEKELDVDLLMIVAALGAAGLGVWRREYYLIVDGAVLILIFAISGALEGYAMQRTERDIRSLMSLSSDTARVLDRGQEKLVDVDRLQVGDRILVKPGELIPTDGIIQEGYSTLNEAAITGESLPVEKTVGHEVFAGTLNGNGALILQVHQPPESSLIQRIIQLVKQAQTEAPPSQMFIERFERGYAKVIVLAGILLAILPPFIWGWNWETTIYRALIFLVVASPCALMAAIMPTLLSGIANGARQGILFKSGAQLEMMGKVRAIGFDKTGTLTTGKLAVTEVIPTTGHSVDEVLQIAAALEAYSEHPIGQAIVTAAQQKQIEIVPAVGVYSHPGQGIIGEVYQQQVLVGKFDFLIQNSKFKIQNLELTNNSPVRASLANSLTIQAYDFWSKPAPTTPDSRLPTPNSLVRAHSSAPLPTPELSQHLETEGKTVIWVARESEIIGIVAVADTLRPKAAEVIKHLKQLGIEETIVLTGDNQRTADRIARAVGIDRVYAELLPEDKVKVIRQLQGQYQTVAMVGDGINDAPALAQASVGIAMGVTGSDVALETADLVLMADRLEKLVVAIHLGRRSQRIIKQNITFALSFIVLLLIANFTGNMNMPIGVIGHEGSTVIVTLSGLRLLRNWWFVMSNW</sequence>
<evidence type="ECO:0000256" key="9">
    <source>
        <dbReference type="ARBA" id="ARBA00022842"/>
    </source>
</evidence>
<dbReference type="FunFam" id="3.40.50.1000:FF:000020">
    <property type="entry name" value="Probable cation-transporting P-type ATPase"/>
    <property type="match status" value="1"/>
</dbReference>
<dbReference type="SUPFAM" id="SSF81665">
    <property type="entry name" value="Calcium ATPase, transmembrane domain M"/>
    <property type="match status" value="1"/>
</dbReference>
<dbReference type="GO" id="GO:0016887">
    <property type="term" value="F:ATP hydrolysis activity"/>
    <property type="evidence" value="ECO:0007669"/>
    <property type="project" value="InterPro"/>
</dbReference>
<dbReference type="FunFam" id="2.70.150.10:FF:000002">
    <property type="entry name" value="Copper-transporting ATPase 1, putative"/>
    <property type="match status" value="1"/>
</dbReference>
<comment type="similarity">
    <text evidence="2 14">Belongs to the cation transport ATPase (P-type) (TC 3.A.3) family. Type IB subfamily.</text>
</comment>
<feature type="transmembrane region" description="Helical" evidence="14">
    <location>
        <begin position="261"/>
        <end position="282"/>
    </location>
</feature>
<dbReference type="GO" id="GO:0019829">
    <property type="term" value="F:ATPase-coupled monoatomic cation transmembrane transporter activity"/>
    <property type="evidence" value="ECO:0007669"/>
    <property type="project" value="InterPro"/>
</dbReference>
<dbReference type="SUPFAM" id="SSF81660">
    <property type="entry name" value="Metal cation-transporting ATPase, ATP-binding domain N"/>
    <property type="match status" value="1"/>
</dbReference>
<evidence type="ECO:0000256" key="1">
    <source>
        <dbReference type="ARBA" id="ARBA00004651"/>
    </source>
</evidence>
<keyword evidence="3" id="KW-0813">Transport</keyword>
<dbReference type="PANTHER" id="PTHR43079">
    <property type="entry name" value="PROBABLE CADMIUM/ZINC-TRANSPORTING ATPASE HMA1"/>
    <property type="match status" value="1"/>
</dbReference>
<evidence type="ECO:0000256" key="3">
    <source>
        <dbReference type="ARBA" id="ARBA00022448"/>
    </source>
</evidence>
<dbReference type="InterPro" id="IPR023298">
    <property type="entry name" value="ATPase_P-typ_TM_dom_sf"/>
</dbReference>
<evidence type="ECO:0000256" key="8">
    <source>
        <dbReference type="ARBA" id="ARBA00022840"/>
    </source>
</evidence>
<name>A0A9X5E439_9CYAN</name>
<evidence type="ECO:0000256" key="12">
    <source>
        <dbReference type="ARBA" id="ARBA00023065"/>
    </source>
</evidence>
<dbReference type="Gene3D" id="3.40.1110.10">
    <property type="entry name" value="Calcium-transporting ATPase, cytoplasmic domain N"/>
    <property type="match status" value="1"/>
</dbReference>
<evidence type="ECO:0000313" key="18">
    <source>
        <dbReference type="Proteomes" id="UP000031532"/>
    </source>
</evidence>
<dbReference type="NCBIfam" id="TIGR01525">
    <property type="entry name" value="ATPase-IB_hvy"/>
    <property type="match status" value="1"/>
</dbReference>
<dbReference type="PANTHER" id="PTHR43079:SF1">
    <property type="entry name" value="CADMIUM_ZINC-TRANSPORTING ATPASE HMA1, CHLOROPLASTIC-RELATED"/>
    <property type="match status" value="1"/>
</dbReference>
<dbReference type="GO" id="GO:0046872">
    <property type="term" value="F:metal ion binding"/>
    <property type="evidence" value="ECO:0007669"/>
    <property type="project" value="UniProtKB-KW"/>
</dbReference>
<dbReference type="AlphaFoldDB" id="A0A9X5E439"/>
<feature type="region of interest" description="Disordered" evidence="15">
    <location>
        <begin position="469"/>
        <end position="497"/>
    </location>
</feature>
<evidence type="ECO:0000256" key="2">
    <source>
        <dbReference type="ARBA" id="ARBA00006024"/>
    </source>
</evidence>
<dbReference type="InterPro" id="IPR044492">
    <property type="entry name" value="P_typ_ATPase_HD_dom"/>
</dbReference>
<feature type="domain" description="P-type ATPase A" evidence="16">
    <location>
        <begin position="141"/>
        <end position="241"/>
    </location>
</feature>
<dbReference type="InterPro" id="IPR027256">
    <property type="entry name" value="P-typ_ATPase_IB"/>
</dbReference>
<dbReference type="SFLD" id="SFLDG00002">
    <property type="entry name" value="C1.7:_P-type_atpase_like"/>
    <property type="match status" value="1"/>
</dbReference>
<evidence type="ECO:0000256" key="14">
    <source>
        <dbReference type="RuleBase" id="RU362081"/>
    </source>
</evidence>
<dbReference type="InterPro" id="IPR023214">
    <property type="entry name" value="HAD_sf"/>
</dbReference>
<dbReference type="PRINTS" id="PR00119">
    <property type="entry name" value="CATATPASE"/>
</dbReference>
<keyword evidence="5 14" id="KW-0812">Transmembrane</keyword>
<keyword evidence="6 14" id="KW-0479">Metal-binding</keyword>
<dbReference type="Pfam" id="PF00122">
    <property type="entry name" value="E1-E2_ATPase"/>
    <property type="match status" value="1"/>
</dbReference>
<dbReference type="PRINTS" id="PR00120">
    <property type="entry name" value="HATPASE"/>
</dbReference>
<evidence type="ECO:0000256" key="7">
    <source>
        <dbReference type="ARBA" id="ARBA00022741"/>
    </source>
</evidence>
<proteinExistence type="inferred from homology"/>
<reference evidence="17 18" key="1">
    <citation type="journal article" date="2015" name="Genome Announc.">
        <title>Draft Genome Sequence of the Terrestrial Cyanobacterium Scytonema millei VB511283, Isolated from Eastern India.</title>
        <authorList>
            <person name="Sen D."/>
            <person name="Chandrababunaidu M.M."/>
            <person name="Singh D."/>
            <person name="Sanghi N."/>
            <person name="Ghorai A."/>
            <person name="Mishra G.P."/>
            <person name="Madduluri M."/>
            <person name="Adhikary S.P."/>
            <person name="Tripathy S."/>
        </authorList>
    </citation>
    <scope>NUCLEOTIDE SEQUENCE [LARGE SCALE GENOMIC DNA]</scope>
    <source>
        <strain evidence="17 18">VB511283</strain>
    </source>
</reference>
<dbReference type="GO" id="GO:0005886">
    <property type="term" value="C:plasma membrane"/>
    <property type="evidence" value="ECO:0007669"/>
    <property type="project" value="UniProtKB-SubCell"/>
</dbReference>
<dbReference type="Gene3D" id="2.70.150.10">
    <property type="entry name" value="Calcium-transporting ATPase, cytoplasmic transduction domain A"/>
    <property type="match status" value="1"/>
</dbReference>
<dbReference type="InterPro" id="IPR018303">
    <property type="entry name" value="ATPase_P-typ_P_site"/>
</dbReference>
<dbReference type="NCBIfam" id="TIGR01494">
    <property type="entry name" value="ATPase_P-type"/>
    <property type="match status" value="2"/>
</dbReference>
<keyword evidence="4 14" id="KW-1003">Cell membrane</keyword>
<feature type="transmembrane region" description="Helical" evidence="14">
    <location>
        <begin position="27"/>
        <end position="60"/>
    </location>
</feature>
<feature type="transmembrane region" description="Helical" evidence="14">
    <location>
        <begin position="656"/>
        <end position="673"/>
    </location>
</feature>
<evidence type="ECO:0000256" key="5">
    <source>
        <dbReference type="ARBA" id="ARBA00022692"/>
    </source>
</evidence>
<feature type="transmembrane region" description="Helical" evidence="14">
    <location>
        <begin position="106"/>
        <end position="127"/>
    </location>
</feature>
<keyword evidence="8 14" id="KW-0067">ATP-binding</keyword>
<feature type="transmembrane region" description="Helical" evidence="14">
    <location>
        <begin position="679"/>
        <end position="699"/>
    </location>
</feature>
<evidence type="ECO:0000256" key="6">
    <source>
        <dbReference type="ARBA" id="ARBA00022723"/>
    </source>
</evidence>
<evidence type="ECO:0000313" key="17">
    <source>
        <dbReference type="EMBL" id="NHC34443.1"/>
    </source>
</evidence>
<dbReference type="GO" id="GO:0005524">
    <property type="term" value="F:ATP binding"/>
    <property type="evidence" value="ECO:0007669"/>
    <property type="project" value="UniProtKB-UniRule"/>
</dbReference>
<dbReference type="InterPro" id="IPR023299">
    <property type="entry name" value="ATPase_P-typ_cyto_dom_N"/>
</dbReference>
<dbReference type="SUPFAM" id="SSF56784">
    <property type="entry name" value="HAD-like"/>
    <property type="match status" value="1"/>
</dbReference>
<evidence type="ECO:0000256" key="10">
    <source>
        <dbReference type="ARBA" id="ARBA00022967"/>
    </source>
</evidence>
<keyword evidence="7 14" id="KW-0547">Nucleotide-binding</keyword>
<evidence type="ECO:0000256" key="4">
    <source>
        <dbReference type="ARBA" id="ARBA00022475"/>
    </source>
</evidence>
<dbReference type="SUPFAM" id="SSF81653">
    <property type="entry name" value="Calcium ATPase, transduction domain A"/>
    <property type="match status" value="1"/>
</dbReference>
<keyword evidence="9" id="KW-0460">Magnesium</keyword>
<dbReference type="InterPro" id="IPR051949">
    <property type="entry name" value="Cation_Transport_ATPase"/>
</dbReference>
<dbReference type="SFLD" id="SFLDS00003">
    <property type="entry name" value="Haloacid_Dehalogenase"/>
    <property type="match status" value="1"/>
</dbReference>
<evidence type="ECO:0000256" key="13">
    <source>
        <dbReference type="ARBA" id="ARBA00023136"/>
    </source>
</evidence>
<dbReference type="Proteomes" id="UP000031532">
    <property type="component" value="Unassembled WGS sequence"/>
</dbReference>
<dbReference type="Pfam" id="PF00702">
    <property type="entry name" value="Hydrolase"/>
    <property type="match status" value="1"/>
</dbReference>
<keyword evidence="13 14" id="KW-0472">Membrane</keyword>
<accession>A0A9X5E439</accession>
<keyword evidence="11 14" id="KW-1133">Transmembrane helix</keyword>
<dbReference type="SFLD" id="SFLDF00027">
    <property type="entry name" value="p-type_atpase"/>
    <property type="match status" value="1"/>
</dbReference>
<organism evidence="17 18">
    <name type="scientific">Scytonema millei VB511283</name>
    <dbReference type="NCBI Taxonomy" id="1245923"/>
    <lineage>
        <taxon>Bacteria</taxon>
        <taxon>Bacillati</taxon>
        <taxon>Cyanobacteriota</taxon>
        <taxon>Cyanophyceae</taxon>
        <taxon>Nostocales</taxon>
        <taxon>Scytonemataceae</taxon>
        <taxon>Scytonema</taxon>
    </lineage>
</organism>
<dbReference type="RefSeq" id="WP_039715771.1">
    <property type="nucleotide sequence ID" value="NZ_JTJC03000001.1"/>
</dbReference>